<accession>A0A4R1HCJ7</accession>
<organism evidence="9 10">
    <name type="scientific">Thiogranum longum</name>
    <dbReference type="NCBI Taxonomy" id="1537524"/>
    <lineage>
        <taxon>Bacteria</taxon>
        <taxon>Pseudomonadati</taxon>
        <taxon>Pseudomonadota</taxon>
        <taxon>Gammaproteobacteria</taxon>
        <taxon>Chromatiales</taxon>
        <taxon>Ectothiorhodospiraceae</taxon>
        <taxon>Thiogranum</taxon>
    </lineage>
</organism>
<keyword evidence="2" id="KW-1003">Cell membrane</keyword>
<keyword evidence="3 8" id="KW-0812">Transmembrane</keyword>
<feature type="transmembrane region" description="Helical" evidence="8">
    <location>
        <begin position="69"/>
        <end position="86"/>
    </location>
</feature>
<proteinExistence type="predicted"/>
<dbReference type="EMBL" id="SMFX01000001">
    <property type="protein sequence ID" value="TCK17930.1"/>
    <property type="molecule type" value="Genomic_DNA"/>
</dbReference>
<comment type="subcellular location">
    <subcellularLocation>
        <location evidence="1">Cell membrane</location>
        <topology evidence="1">Multi-pass membrane protein</topology>
    </subcellularLocation>
</comment>
<dbReference type="PANTHER" id="PTHR36570">
    <property type="entry name" value="DISULFIDE BOND FORMATION PROTEIN B"/>
    <property type="match status" value="1"/>
</dbReference>
<keyword evidence="4" id="KW-0249">Electron transport</keyword>
<dbReference type="RefSeq" id="WP_132971767.1">
    <property type="nucleotide sequence ID" value="NZ_SMFX01000001.1"/>
</dbReference>
<dbReference type="InterPro" id="IPR050183">
    <property type="entry name" value="DsbB"/>
</dbReference>
<gene>
    <name evidence="9" type="ORF">DFR30_1184</name>
</gene>
<evidence type="ECO:0000313" key="10">
    <source>
        <dbReference type="Proteomes" id="UP000295707"/>
    </source>
</evidence>
<dbReference type="Gene3D" id="1.20.1550.10">
    <property type="entry name" value="DsbB-like"/>
    <property type="match status" value="1"/>
</dbReference>
<protein>
    <submittedName>
        <fullName evidence="9">Disulfide bond formation protein DsbB</fullName>
    </submittedName>
</protein>
<reference evidence="9 10" key="1">
    <citation type="submission" date="2019-03" db="EMBL/GenBank/DDBJ databases">
        <title>Genomic Encyclopedia of Type Strains, Phase IV (KMG-IV): sequencing the most valuable type-strain genomes for metagenomic binning, comparative biology and taxonomic classification.</title>
        <authorList>
            <person name="Goeker M."/>
        </authorList>
    </citation>
    <scope>NUCLEOTIDE SEQUENCE [LARGE SCALE GENOMIC DNA]</scope>
    <source>
        <strain evidence="9 10">DSM 19610</strain>
    </source>
</reference>
<dbReference type="Pfam" id="PF02600">
    <property type="entry name" value="DsbB"/>
    <property type="match status" value="1"/>
</dbReference>
<evidence type="ECO:0000256" key="4">
    <source>
        <dbReference type="ARBA" id="ARBA00022982"/>
    </source>
</evidence>
<dbReference type="SUPFAM" id="SSF158442">
    <property type="entry name" value="DsbB-like"/>
    <property type="match status" value="1"/>
</dbReference>
<dbReference type="GO" id="GO:0006457">
    <property type="term" value="P:protein folding"/>
    <property type="evidence" value="ECO:0007669"/>
    <property type="project" value="InterPro"/>
</dbReference>
<evidence type="ECO:0000313" key="9">
    <source>
        <dbReference type="EMBL" id="TCK17930.1"/>
    </source>
</evidence>
<sequence>MRDRLYRIARSAPYWVALALLALAMEGVALFYQYKLEYWPCVLCIHVRVWLLGLVVAGALGLLVRRQRWMLVLAHLLVVVVAGGMLERSLKLLGTERGTIEGSCAMESGLPAWFALDKWFPSVFQVMEPCGYTPELLFGITMAEALVVFSVGLLVLGSVMTLATLTTRSN</sequence>
<evidence type="ECO:0000256" key="2">
    <source>
        <dbReference type="ARBA" id="ARBA00022475"/>
    </source>
</evidence>
<dbReference type="InterPro" id="IPR003752">
    <property type="entry name" value="DiS_bond_form_DsbB/BdbC"/>
</dbReference>
<comment type="caution">
    <text evidence="9">The sequence shown here is derived from an EMBL/GenBank/DDBJ whole genome shotgun (WGS) entry which is preliminary data.</text>
</comment>
<dbReference type="GO" id="GO:0015035">
    <property type="term" value="F:protein-disulfide reductase activity"/>
    <property type="evidence" value="ECO:0007669"/>
    <property type="project" value="InterPro"/>
</dbReference>
<name>A0A4R1HCJ7_9GAMM</name>
<dbReference type="OrthoDB" id="3711263at2"/>
<dbReference type="InterPro" id="IPR023380">
    <property type="entry name" value="DsbB-like_sf"/>
</dbReference>
<keyword evidence="4" id="KW-0813">Transport</keyword>
<evidence type="ECO:0000256" key="7">
    <source>
        <dbReference type="ARBA" id="ARBA00023284"/>
    </source>
</evidence>
<keyword evidence="10" id="KW-1185">Reference proteome</keyword>
<dbReference type="GO" id="GO:0005886">
    <property type="term" value="C:plasma membrane"/>
    <property type="evidence" value="ECO:0007669"/>
    <property type="project" value="UniProtKB-SubCell"/>
</dbReference>
<evidence type="ECO:0000256" key="8">
    <source>
        <dbReference type="SAM" id="Phobius"/>
    </source>
</evidence>
<feature type="transmembrane region" description="Helical" evidence="8">
    <location>
        <begin position="12"/>
        <end position="32"/>
    </location>
</feature>
<feature type="transmembrane region" description="Helical" evidence="8">
    <location>
        <begin position="136"/>
        <end position="165"/>
    </location>
</feature>
<evidence type="ECO:0000256" key="5">
    <source>
        <dbReference type="ARBA" id="ARBA00022989"/>
    </source>
</evidence>
<evidence type="ECO:0000256" key="1">
    <source>
        <dbReference type="ARBA" id="ARBA00004651"/>
    </source>
</evidence>
<dbReference type="AlphaFoldDB" id="A0A4R1HCJ7"/>
<keyword evidence="5 8" id="KW-1133">Transmembrane helix</keyword>
<feature type="transmembrane region" description="Helical" evidence="8">
    <location>
        <begin position="38"/>
        <end position="62"/>
    </location>
</feature>
<dbReference type="PANTHER" id="PTHR36570:SF2">
    <property type="entry name" value="DISULFIDE BOND FORMATION PROTEIN B"/>
    <property type="match status" value="1"/>
</dbReference>
<keyword evidence="7" id="KW-0676">Redox-active center</keyword>
<evidence type="ECO:0000256" key="6">
    <source>
        <dbReference type="ARBA" id="ARBA00023136"/>
    </source>
</evidence>
<dbReference type="Proteomes" id="UP000295707">
    <property type="component" value="Unassembled WGS sequence"/>
</dbReference>
<keyword evidence="6 8" id="KW-0472">Membrane</keyword>
<evidence type="ECO:0000256" key="3">
    <source>
        <dbReference type="ARBA" id="ARBA00022692"/>
    </source>
</evidence>